<dbReference type="GO" id="GO:0051371">
    <property type="term" value="F:muscle alpha-actinin binding"/>
    <property type="evidence" value="ECO:0007669"/>
    <property type="project" value="TreeGrafter"/>
</dbReference>
<feature type="compositionally biased region" description="Basic and acidic residues" evidence="4">
    <location>
        <begin position="108"/>
        <end position="117"/>
    </location>
</feature>
<dbReference type="GO" id="GO:0003779">
    <property type="term" value="F:actin binding"/>
    <property type="evidence" value="ECO:0007669"/>
    <property type="project" value="TreeGrafter"/>
</dbReference>
<accession>A0AAV7X6V3</accession>
<dbReference type="SMART" id="SM00228">
    <property type="entry name" value="PDZ"/>
    <property type="match status" value="1"/>
</dbReference>
<gene>
    <name evidence="6" type="ORF">ONE63_003282</name>
</gene>
<evidence type="ECO:0000256" key="1">
    <source>
        <dbReference type="ARBA" id="ARBA00004496"/>
    </source>
</evidence>
<evidence type="ECO:0000256" key="2">
    <source>
        <dbReference type="ARBA" id="ARBA00022490"/>
    </source>
</evidence>
<feature type="region of interest" description="Disordered" evidence="4">
    <location>
        <begin position="94"/>
        <end position="134"/>
    </location>
</feature>
<feature type="domain" description="PDZ" evidence="5">
    <location>
        <begin position="6"/>
        <end position="88"/>
    </location>
</feature>
<keyword evidence="3" id="KW-0479">Metal-binding</keyword>
<dbReference type="GO" id="GO:0030018">
    <property type="term" value="C:Z disc"/>
    <property type="evidence" value="ECO:0007669"/>
    <property type="project" value="TreeGrafter"/>
</dbReference>
<feature type="region of interest" description="Disordered" evidence="4">
    <location>
        <begin position="196"/>
        <end position="245"/>
    </location>
</feature>
<dbReference type="InterPro" id="IPR001478">
    <property type="entry name" value="PDZ"/>
</dbReference>
<feature type="compositionally biased region" description="Basic residues" evidence="4">
    <location>
        <begin position="217"/>
        <end position="226"/>
    </location>
</feature>
<name>A0AAV7X6V3_9NEOP</name>
<dbReference type="PANTHER" id="PTHR24214:SF38">
    <property type="entry name" value="PDZ AND LIM DOMAIN PROTEIN ZASP-RELATED"/>
    <property type="match status" value="1"/>
</dbReference>
<dbReference type="AlphaFoldDB" id="A0AAV7X6V3"/>
<feature type="compositionally biased region" description="Acidic residues" evidence="4">
    <location>
        <begin position="118"/>
        <end position="134"/>
    </location>
</feature>
<dbReference type="GO" id="GO:0061061">
    <property type="term" value="P:muscle structure development"/>
    <property type="evidence" value="ECO:0007669"/>
    <property type="project" value="TreeGrafter"/>
</dbReference>
<dbReference type="Gene3D" id="2.30.42.10">
    <property type="match status" value="1"/>
</dbReference>
<evidence type="ECO:0000256" key="3">
    <source>
        <dbReference type="ARBA" id="ARBA00023038"/>
    </source>
</evidence>
<evidence type="ECO:0000256" key="4">
    <source>
        <dbReference type="SAM" id="MobiDB-lite"/>
    </source>
</evidence>
<keyword evidence="2" id="KW-0963">Cytoplasm</keyword>
<dbReference type="PANTHER" id="PTHR24214">
    <property type="entry name" value="PDZ AND LIM DOMAIN PROTEIN ZASP"/>
    <property type="match status" value="1"/>
</dbReference>
<dbReference type="Pfam" id="PF00595">
    <property type="entry name" value="PDZ"/>
    <property type="match status" value="1"/>
</dbReference>
<dbReference type="Proteomes" id="UP001075354">
    <property type="component" value="Chromosome 13"/>
</dbReference>
<dbReference type="GO" id="GO:0001725">
    <property type="term" value="C:stress fiber"/>
    <property type="evidence" value="ECO:0007669"/>
    <property type="project" value="TreeGrafter"/>
</dbReference>
<dbReference type="EMBL" id="JAPTSV010000013">
    <property type="protein sequence ID" value="KAJ1521635.1"/>
    <property type="molecule type" value="Genomic_DNA"/>
</dbReference>
<dbReference type="GO" id="GO:0030036">
    <property type="term" value="P:actin cytoskeleton organization"/>
    <property type="evidence" value="ECO:0007669"/>
    <property type="project" value="TreeGrafter"/>
</dbReference>
<keyword evidence="7" id="KW-1185">Reference proteome</keyword>
<comment type="subcellular location">
    <subcellularLocation>
        <location evidence="1">Cytoplasm</location>
    </subcellularLocation>
</comment>
<sequence>MPQMLAVQLDRVHRSVPWGIQLGGGRDADTPLRITEVDGETLATHHLSPGDEVLYVQGVDAMHLREADAREVLRRAGRTLELLVAKADRANTPVNVPEPIHLAATPDPDPRDHLEGLDHDDDGDDDDNEDDADDALLRKRVLDTYLRLREDRRRQSQDRQRVVREDSWWIQGADREENVRPTDRALVLGGWPLARRNSDGGGASDHGQPERVATLPRRTRSLRGRRPPAEATAGTTTSSSFTATAPASAPAAPACVSPFHLQFEQALDIIAQCRAQLGDAARTPRQTPDLIDLHTELDPKCVPEPELQGRGRLQCCRSPLPFI</sequence>
<dbReference type="GO" id="GO:0031941">
    <property type="term" value="C:filamentous actin"/>
    <property type="evidence" value="ECO:0007669"/>
    <property type="project" value="TreeGrafter"/>
</dbReference>
<dbReference type="InterPro" id="IPR036034">
    <property type="entry name" value="PDZ_sf"/>
</dbReference>
<comment type="caution">
    <text evidence="6">The sequence shown here is derived from an EMBL/GenBank/DDBJ whole genome shotgun (WGS) entry which is preliminary data.</text>
</comment>
<feature type="compositionally biased region" description="Low complexity" evidence="4">
    <location>
        <begin position="229"/>
        <end position="245"/>
    </location>
</feature>
<dbReference type="GO" id="GO:0005912">
    <property type="term" value="C:adherens junction"/>
    <property type="evidence" value="ECO:0007669"/>
    <property type="project" value="TreeGrafter"/>
</dbReference>
<dbReference type="InterPro" id="IPR050604">
    <property type="entry name" value="PDZ-LIM_domain"/>
</dbReference>
<reference evidence="6" key="1">
    <citation type="submission" date="2022-12" db="EMBL/GenBank/DDBJ databases">
        <title>Chromosome-level genome assembly of the bean flower thrips Megalurothrips usitatus.</title>
        <authorList>
            <person name="Ma L."/>
            <person name="Liu Q."/>
            <person name="Li H."/>
            <person name="Cai W."/>
        </authorList>
    </citation>
    <scope>NUCLEOTIDE SEQUENCE</scope>
    <source>
        <strain evidence="6">Cailab_2022a</strain>
    </source>
</reference>
<evidence type="ECO:0000313" key="7">
    <source>
        <dbReference type="Proteomes" id="UP001075354"/>
    </source>
</evidence>
<protein>
    <recommendedName>
        <fullName evidence="5">PDZ domain-containing protein</fullName>
    </recommendedName>
</protein>
<organism evidence="6 7">
    <name type="scientific">Megalurothrips usitatus</name>
    <name type="common">bean blossom thrips</name>
    <dbReference type="NCBI Taxonomy" id="439358"/>
    <lineage>
        <taxon>Eukaryota</taxon>
        <taxon>Metazoa</taxon>
        <taxon>Ecdysozoa</taxon>
        <taxon>Arthropoda</taxon>
        <taxon>Hexapoda</taxon>
        <taxon>Insecta</taxon>
        <taxon>Pterygota</taxon>
        <taxon>Neoptera</taxon>
        <taxon>Paraneoptera</taxon>
        <taxon>Thysanoptera</taxon>
        <taxon>Terebrantia</taxon>
        <taxon>Thripoidea</taxon>
        <taxon>Thripidae</taxon>
        <taxon>Megalurothrips</taxon>
    </lineage>
</organism>
<dbReference type="SUPFAM" id="SSF50156">
    <property type="entry name" value="PDZ domain-like"/>
    <property type="match status" value="1"/>
</dbReference>
<keyword evidence="3" id="KW-0440">LIM domain</keyword>
<keyword evidence="3" id="KW-0862">Zinc</keyword>
<evidence type="ECO:0000313" key="6">
    <source>
        <dbReference type="EMBL" id="KAJ1521635.1"/>
    </source>
</evidence>
<evidence type="ECO:0000259" key="5">
    <source>
        <dbReference type="PROSITE" id="PS50106"/>
    </source>
</evidence>
<dbReference type="PROSITE" id="PS50106">
    <property type="entry name" value="PDZ"/>
    <property type="match status" value="1"/>
</dbReference>
<proteinExistence type="predicted"/>